<dbReference type="InterPro" id="IPR001969">
    <property type="entry name" value="Aspartic_peptidase_AS"/>
</dbReference>
<dbReference type="CDD" id="cd05471">
    <property type="entry name" value="pepsin_like"/>
    <property type="match status" value="1"/>
</dbReference>
<organism evidence="9 12">
    <name type="scientific">Perkinsus olseni</name>
    <name type="common">Perkinsus atlanticus</name>
    <dbReference type="NCBI Taxonomy" id="32597"/>
    <lineage>
        <taxon>Eukaryota</taxon>
        <taxon>Sar</taxon>
        <taxon>Alveolata</taxon>
        <taxon>Perkinsozoa</taxon>
        <taxon>Perkinsea</taxon>
        <taxon>Perkinsida</taxon>
        <taxon>Perkinsidae</taxon>
        <taxon>Perkinsus</taxon>
    </lineage>
</organism>
<evidence type="ECO:0000256" key="5">
    <source>
        <dbReference type="ARBA" id="ARBA00022801"/>
    </source>
</evidence>
<dbReference type="AlphaFoldDB" id="A0A7J6T187"/>
<name>A0A7J6T187_PEROL</name>
<reference evidence="11 12" key="1">
    <citation type="submission" date="2020-04" db="EMBL/GenBank/DDBJ databases">
        <title>Perkinsus olseni comparative genomics.</title>
        <authorList>
            <person name="Bogema D.R."/>
        </authorList>
    </citation>
    <scope>NUCLEOTIDE SEQUENCE [LARGE SCALE GENOMIC DNA]</scope>
    <source>
        <strain evidence="9">ATCC PRA-205</strain>
        <strain evidence="10 11">ATCC PRA-207</strain>
    </source>
</reference>
<dbReference type="InterPro" id="IPR033121">
    <property type="entry name" value="PEPTIDASE_A1"/>
</dbReference>
<dbReference type="InterPro" id="IPR034164">
    <property type="entry name" value="Pepsin-like_dom"/>
</dbReference>
<keyword evidence="5" id="KW-0378">Hydrolase</keyword>
<dbReference type="GO" id="GO:0004190">
    <property type="term" value="F:aspartic-type endopeptidase activity"/>
    <property type="evidence" value="ECO:0007669"/>
    <property type="project" value="UniProtKB-KW"/>
</dbReference>
<comment type="caution">
    <text evidence="9">The sequence shown here is derived from an EMBL/GenBank/DDBJ whole genome shotgun (WGS) entry which is preliminary data.</text>
</comment>
<evidence type="ECO:0000256" key="6">
    <source>
        <dbReference type="ARBA" id="ARBA00023145"/>
    </source>
</evidence>
<proteinExistence type="inferred from homology"/>
<dbReference type="EMBL" id="JABANM010010693">
    <property type="protein sequence ID" value="KAF4738948.1"/>
    <property type="molecule type" value="Genomic_DNA"/>
</dbReference>
<feature type="domain" description="Peptidase A1" evidence="8">
    <location>
        <begin position="32"/>
        <end position="386"/>
    </location>
</feature>
<evidence type="ECO:0000256" key="2">
    <source>
        <dbReference type="ARBA" id="ARBA00022670"/>
    </source>
</evidence>
<evidence type="ECO:0000259" key="8">
    <source>
        <dbReference type="PROSITE" id="PS51767"/>
    </source>
</evidence>
<dbReference type="Proteomes" id="UP000574390">
    <property type="component" value="Unassembled WGS sequence"/>
</dbReference>
<dbReference type="Gene3D" id="2.40.70.10">
    <property type="entry name" value="Acid Proteases"/>
    <property type="match status" value="2"/>
</dbReference>
<evidence type="ECO:0000313" key="11">
    <source>
        <dbReference type="Proteomes" id="UP000553632"/>
    </source>
</evidence>
<evidence type="ECO:0000313" key="9">
    <source>
        <dbReference type="EMBL" id="KAF4738948.1"/>
    </source>
</evidence>
<evidence type="ECO:0000256" key="1">
    <source>
        <dbReference type="ARBA" id="ARBA00007447"/>
    </source>
</evidence>
<accession>A0A7J6T187</accession>
<evidence type="ECO:0000256" key="7">
    <source>
        <dbReference type="SAM" id="SignalP"/>
    </source>
</evidence>
<evidence type="ECO:0000256" key="4">
    <source>
        <dbReference type="ARBA" id="ARBA00022750"/>
    </source>
</evidence>
<keyword evidence="4" id="KW-0064">Aspartyl protease</keyword>
<keyword evidence="6" id="KW-0865">Zymogen</keyword>
<feature type="chain" id="PRO_5033594612" description="Peptidase A1 domain-containing protein" evidence="7">
    <location>
        <begin position="17"/>
        <end position="391"/>
    </location>
</feature>
<keyword evidence="3 7" id="KW-0732">Signal</keyword>
<keyword evidence="2" id="KW-0645">Protease</keyword>
<dbReference type="PROSITE" id="PS00141">
    <property type="entry name" value="ASP_PROTEASE"/>
    <property type="match status" value="1"/>
</dbReference>
<evidence type="ECO:0000313" key="10">
    <source>
        <dbReference type="EMBL" id="KAF4750998.1"/>
    </source>
</evidence>
<protein>
    <recommendedName>
        <fullName evidence="8">Peptidase A1 domain-containing protein</fullName>
    </recommendedName>
</protein>
<dbReference type="InterPro" id="IPR021109">
    <property type="entry name" value="Peptidase_aspartic_dom_sf"/>
</dbReference>
<comment type="similarity">
    <text evidence="1">Belongs to the peptidase A1 family.</text>
</comment>
<dbReference type="Pfam" id="PF00026">
    <property type="entry name" value="Asp"/>
    <property type="match status" value="1"/>
</dbReference>
<dbReference type="Proteomes" id="UP000553632">
    <property type="component" value="Unassembled WGS sequence"/>
</dbReference>
<dbReference type="PANTHER" id="PTHR47965">
    <property type="entry name" value="ASPARTYL PROTEASE-RELATED"/>
    <property type="match status" value="1"/>
</dbReference>
<dbReference type="PANTHER" id="PTHR47965:SF12">
    <property type="entry name" value="ASPARTIC PROTEINASE 3-RELATED"/>
    <property type="match status" value="1"/>
</dbReference>
<gene>
    <name evidence="9" type="ORF">FOZ62_027501</name>
    <name evidence="10" type="ORF">FOZ63_002896</name>
</gene>
<dbReference type="InterPro" id="IPR001461">
    <property type="entry name" value="Aspartic_peptidase_A1"/>
</dbReference>
<feature type="signal peptide" evidence="7">
    <location>
        <begin position="1"/>
        <end position="16"/>
    </location>
</feature>
<sequence>MGSALLLVEVLWIGLAAVLNSDEDRTVTFPIEDDHITIKIDGQELTLLLDTGSNVLLVNDGVWYEGKYGKGACEDPRAACYFCPGKRTCLGAGTTIFALPFVQGQVYKFVRRPGSVTLGENTFDGVEFGVVIDFTPPPLHDGSRSPVVLGMGLVSSNNPVKSLLQQLKFKSVIGRLCFSIHTQPSGNTGINGRMVLGEVVEGGPGMRLTPLERCGRTQWNRVTVRVSSIAILAPDGNLLYTHGSGEFGRKGYYLGYVDSGTRDILIPDGAEFVKAIVDHARERIGFDRFWRHPGRVRSVFEKQMSTRSYWFIDEAVLKFFPTLVFTVGSDRDIAVTIPPRDYARCMDGWCVLGIASHQEDRVLLGAPFLRGCDAYVDFESKVVGLRPKHSV</sequence>
<dbReference type="GO" id="GO:0006508">
    <property type="term" value="P:proteolysis"/>
    <property type="evidence" value="ECO:0007669"/>
    <property type="project" value="UniProtKB-KW"/>
</dbReference>
<dbReference type="EMBL" id="JABANO010006911">
    <property type="protein sequence ID" value="KAF4750998.1"/>
    <property type="molecule type" value="Genomic_DNA"/>
</dbReference>
<evidence type="ECO:0000313" key="12">
    <source>
        <dbReference type="Proteomes" id="UP000574390"/>
    </source>
</evidence>
<dbReference type="PROSITE" id="PS51767">
    <property type="entry name" value="PEPTIDASE_A1"/>
    <property type="match status" value="1"/>
</dbReference>
<keyword evidence="11" id="KW-1185">Reference proteome</keyword>
<dbReference type="SUPFAM" id="SSF50630">
    <property type="entry name" value="Acid proteases"/>
    <property type="match status" value="1"/>
</dbReference>
<evidence type="ECO:0000256" key="3">
    <source>
        <dbReference type="ARBA" id="ARBA00022729"/>
    </source>
</evidence>